<gene>
    <name evidence="2" type="ORF">PPSIR1_10900</name>
</gene>
<dbReference type="AlphaFoldDB" id="A6G514"/>
<evidence type="ECO:0000256" key="1">
    <source>
        <dbReference type="SAM" id="MobiDB-lite"/>
    </source>
</evidence>
<comment type="caution">
    <text evidence="2">The sequence shown here is derived from an EMBL/GenBank/DDBJ whole genome shotgun (WGS) entry which is preliminary data.</text>
</comment>
<keyword evidence="3" id="KW-1185">Reference proteome</keyword>
<sequence length="233" mass="25595">MNPATKSPSDPYGPLDGGDLSWSPSGSSGFSADPFSSSVEVIPGSTEVPPTAFASIARAFQNILERYSGKAMRRVVGEADEHGVDGLYVAEVVMRERTVWPVMRSEDRNALELASLLMQGFAMLPSSIYMQVPGAGMDVLIDRALHSTASWARPQLVGPLKREYMALLEEYAERLRPTLEAKLAAGGAVISDELVDRPAITLTLMDEFETWLRTADRVEKRRFMLAVLERLFG</sequence>
<protein>
    <submittedName>
        <fullName evidence="2">Uncharacterized protein</fullName>
    </submittedName>
</protein>
<evidence type="ECO:0000313" key="3">
    <source>
        <dbReference type="Proteomes" id="UP000005801"/>
    </source>
</evidence>
<accession>A6G514</accession>
<dbReference type="STRING" id="391625.PPSIR1_10900"/>
<reference evidence="2 3" key="1">
    <citation type="submission" date="2007-06" db="EMBL/GenBank/DDBJ databases">
        <authorList>
            <person name="Shimkets L."/>
            <person name="Ferriera S."/>
            <person name="Johnson J."/>
            <person name="Kravitz S."/>
            <person name="Beeson K."/>
            <person name="Sutton G."/>
            <person name="Rogers Y.-H."/>
            <person name="Friedman R."/>
            <person name="Frazier M."/>
            <person name="Venter J.C."/>
        </authorList>
    </citation>
    <scope>NUCLEOTIDE SEQUENCE [LARGE SCALE GENOMIC DNA]</scope>
    <source>
        <strain evidence="2 3">SIR-1</strain>
    </source>
</reference>
<dbReference type="Proteomes" id="UP000005801">
    <property type="component" value="Unassembled WGS sequence"/>
</dbReference>
<name>A6G514_9BACT</name>
<feature type="region of interest" description="Disordered" evidence="1">
    <location>
        <begin position="1"/>
        <end position="29"/>
    </location>
</feature>
<organism evidence="2 3">
    <name type="scientific">Plesiocystis pacifica SIR-1</name>
    <dbReference type="NCBI Taxonomy" id="391625"/>
    <lineage>
        <taxon>Bacteria</taxon>
        <taxon>Pseudomonadati</taxon>
        <taxon>Myxococcota</taxon>
        <taxon>Polyangia</taxon>
        <taxon>Nannocystales</taxon>
        <taxon>Nannocystaceae</taxon>
        <taxon>Plesiocystis</taxon>
    </lineage>
</organism>
<evidence type="ECO:0000313" key="2">
    <source>
        <dbReference type="EMBL" id="EDM79106.1"/>
    </source>
</evidence>
<feature type="compositionally biased region" description="Low complexity" evidence="1">
    <location>
        <begin position="17"/>
        <end position="29"/>
    </location>
</feature>
<dbReference type="EMBL" id="ABCS01000023">
    <property type="protein sequence ID" value="EDM79106.1"/>
    <property type="molecule type" value="Genomic_DNA"/>
</dbReference>
<proteinExistence type="predicted"/>